<comment type="caution">
    <text evidence="2">The sequence shown here is derived from an EMBL/GenBank/DDBJ whole genome shotgun (WGS) entry which is preliminary data.</text>
</comment>
<protein>
    <submittedName>
        <fullName evidence="2">GNAT family N-acetyltransferase</fullName>
    </submittedName>
</protein>
<evidence type="ECO:0000313" key="3">
    <source>
        <dbReference type="Proteomes" id="UP000285613"/>
    </source>
</evidence>
<accession>A0AAQ0LUK8</accession>
<dbReference type="CDD" id="cd04301">
    <property type="entry name" value="NAT_SF"/>
    <property type="match status" value="1"/>
</dbReference>
<dbReference type="PROSITE" id="PS51186">
    <property type="entry name" value="GNAT"/>
    <property type="match status" value="1"/>
</dbReference>
<dbReference type="SUPFAM" id="SSF55729">
    <property type="entry name" value="Acyl-CoA N-acyltransferases (Nat)"/>
    <property type="match status" value="1"/>
</dbReference>
<dbReference type="Gene3D" id="3.40.630.30">
    <property type="match status" value="1"/>
</dbReference>
<dbReference type="AlphaFoldDB" id="A0AAQ0LUK8"/>
<gene>
    <name evidence="2" type="ORF">DWZ91_09185</name>
</gene>
<feature type="domain" description="N-acetyltransferase" evidence="1">
    <location>
        <begin position="76"/>
        <end position="238"/>
    </location>
</feature>
<proteinExistence type="predicted"/>
<dbReference type="InterPro" id="IPR000182">
    <property type="entry name" value="GNAT_dom"/>
</dbReference>
<dbReference type="Proteomes" id="UP000285613">
    <property type="component" value="Unassembled WGS sequence"/>
</dbReference>
<sequence length="277" mass="30086">MFWFSICLLFSFCWLMLIPDIGWYGESVRLGNRRFSVGLFEGLQNLFHGISKGRSDDSDTLPVVSSVGLDESDGTLRFTVADGQMQVDMIWNLLTEQIGECRNQQLPKPLPNPDDLFRPTLIGAWAEDRLVGGAFVMPDLEDSAYYAAAGHGDAAEFLAVRTAMVQGIAVLPECRRMGVGAEIKRHCGLWAAQHGCVLVLSVVTNDAAARMNEKAGYQVLPPLVTLVVEAVDHGRSVTFIGLPFDRDSPACTRWAFGLVGHVDGLAVRVGMGGVAEG</sequence>
<name>A0AAQ0LUK8_BIFPS</name>
<reference evidence="2 3" key="1">
    <citation type="submission" date="2018-08" db="EMBL/GenBank/DDBJ databases">
        <title>A genome reference for cultivated species of the human gut microbiota.</title>
        <authorList>
            <person name="Zou Y."/>
            <person name="Xue W."/>
            <person name="Luo G."/>
        </authorList>
    </citation>
    <scope>NUCLEOTIDE SEQUENCE [LARGE SCALE GENOMIC DNA]</scope>
    <source>
        <strain evidence="2 3">AF36-12AT</strain>
    </source>
</reference>
<organism evidence="2 3">
    <name type="scientific">Bifidobacterium pseudocatenulatum</name>
    <dbReference type="NCBI Taxonomy" id="28026"/>
    <lineage>
        <taxon>Bacteria</taxon>
        <taxon>Bacillati</taxon>
        <taxon>Actinomycetota</taxon>
        <taxon>Actinomycetes</taxon>
        <taxon>Bifidobacteriales</taxon>
        <taxon>Bifidobacteriaceae</taxon>
        <taxon>Bifidobacterium</taxon>
    </lineage>
</organism>
<dbReference type="InterPro" id="IPR016181">
    <property type="entry name" value="Acyl_CoA_acyltransferase"/>
</dbReference>
<dbReference type="GO" id="GO:0016747">
    <property type="term" value="F:acyltransferase activity, transferring groups other than amino-acyl groups"/>
    <property type="evidence" value="ECO:0007669"/>
    <property type="project" value="InterPro"/>
</dbReference>
<dbReference type="Pfam" id="PF00583">
    <property type="entry name" value="Acetyltransf_1"/>
    <property type="match status" value="1"/>
</dbReference>
<dbReference type="EMBL" id="QRPH01000008">
    <property type="protein sequence ID" value="RHL93930.1"/>
    <property type="molecule type" value="Genomic_DNA"/>
</dbReference>
<evidence type="ECO:0000313" key="2">
    <source>
        <dbReference type="EMBL" id="RHL93930.1"/>
    </source>
</evidence>
<evidence type="ECO:0000259" key="1">
    <source>
        <dbReference type="PROSITE" id="PS51186"/>
    </source>
</evidence>